<dbReference type="PANTHER" id="PTHR11228">
    <property type="entry name" value="RADICAL SAM DOMAIN PROTEIN"/>
    <property type="match status" value="1"/>
</dbReference>
<keyword evidence="2" id="KW-0004">4Fe-4S</keyword>
<dbReference type="RefSeq" id="WP_090931984.1">
    <property type="nucleotide sequence ID" value="NZ_FOTS01000001.1"/>
</dbReference>
<dbReference type="OrthoDB" id="7021155at2"/>
<dbReference type="SFLD" id="SFLDS00029">
    <property type="entry name" value="Radical_SAM"/>
    <property type="match status" value="1"/>
</dbReference>
<dbReference type="GO" id="GO:0003824">
    <property type="term" value="F:catalytic activity"/>
    <property type="evidence" value="ECO:0007669"/>
    <property type="project" value="InterPro"/>
</dbReference>
<dbReference type="GO" id="GO:0046872">
    <property type="term" value="F:metal ion binding"/>
    <property type="evidence" value="ECO:0007669"/>
    <property type="project" value="UniProtKB-KW"/>
</dbReference>
<dbReference type="EMBL" id="FOTS01000001">
    <property type="protein sequence ID" value="SFL32769.1"/>
    <property type="molecule type" value="Genomic_DNA"/>
</dbReference>
<dbReference type="CDD" id="cd01335">
    <property type="entry name" value="Radical_SAM"/>
    <property type="match status" value="1"/>
</dbReference>
<dbReference type="CDD" id="cd21123">
    <property type="entry name" value="SPASM_MftC-like"/>
    <property type="match status" value="1"/>
</dbReference>
<dbReference type="InterPro" id="IPR007197">
    <property type="entry name" value="rSAM"/>
</dbReference>
<dbReference type="Gene3D" id="3.20.20.70">
    <property type="entry name" value="Aldolase class I"/>
    <property type="match status" value="1"/>
</dbReference>
<dbReference type="NCBIfam" id="TIGR04085">
    <property type="entry name" value="rSAM_more_4Fe4S"/>
    <property type="match status" value="1"/>
</dbReference>
<dbReference type="Pfam" id="PF04055">
    <property type="entry name" value="Radical_SAM"/>
    <property type="match status" value="1"/>
</dbReference>
<dbReference type="PANTHER" id="PTHR11228:SF34">
    <property type="entry name" value="TUNGSTEN-CONTAINING ALDEHYDE FERREDOXIN OXIDOREDUCTASE COFACTOR MODIFYING PROTEIN"/>
    <property type="match status" value="1"/>
</dbReference>
<dbReference type="AlphaFoldDB" id="A0A1I4GS82"/>
<evidence type="ECO:0000256" key="1">
    <source>
        <dbReference type="ARBA" id="ARBA00001966"/>
    </source>
</evidence>
<dbReference type="InterPro" id="IPR013785">
    <property type="entry name" value="Aldolase_TIM"/>
</dbReference>
<keyword evidence="9" id="KW-1185">Reference proteome</keyword>
<evidence type="ECO:0000256" key="5">
    <source>
        <dbReference type="ARBA" id="ARBA00023004"/>
    </source>
</evidence>
<dbReference type="InterPro" id="IPR023885">
    <property type="entry name" value="4Fe4S-binding_SPASM_dom"/>
</dbReference>
<dbReference type="InterPro" id="IPR058240">
    <property type="entry name" value="rSAM_sf"/>
</dbReference>
<evidence type="ECO:0000313" key="9">
    <source>
        <dbReference type="Proteomes" id="UP000199520"/>
    </source>
</evidence>
<reference evidence="9" key="1">
    <citation type="submission" date="2016-10" db="EMBL/GenBank/DDBJ databases">
        <authorList>
            <person name="Varghese N."/>
            <person name="Submissions S."/>
        </authorList>
    </citation>
    <scope>NUCLEOTIDE SEQUENCE [LARGE SCALE GENOMIC DNA]</scope>
    <source>
        <strain evidence="9">DSM 13327</strain>
    </source>
</reference>
<proteinExistence type="predicted"/>
<keyword evidence="6" id="KW-0411">Iron-sulfur</keyword>
<keyword evidence="4" id="KW-0479">Metal-binding</keyword>
<dbReference type="STRING" id="1123291.SAMN04490355_1001165"/>
<feature type="domain" description="Radical SAM core" evidence="7">
    <location>
        <begin position="1"/>
        <end position="211"/>
    </location>
</feature>
<evidence type="ECO:0000256" key="3">
    <source>
        <dbReference type="ARBA" id="ARBA00022691"/>
    </source>
</evidence>
<evidence type="ECO:0000256" key="6">
    <source>
        <dbReference type="ARBA" id="ARBA00023014"/>
    </source>
</evidence>
<evidence type="ECO:0000256" key="2">
    <source>
        <dbReference type="ARBA" id="ARBA00022485"/>
    </source>
</evidence>
<dbReference type="PIRSF" id="PIRSF037420">
    <property type="entry name" value="PQQ_syn_pqqE"/>
    <property type="match status" value="1"/>
</dbReference>
<dbReference type="SFLD" id="SFLDG01067">
    <property type="entry name" value="SPASM/twitch_domain_containing"/>
    <property type="match status" value="1"/>
</dbReference>
<dbReference type="PROSITE" id="PS51918">
    <property type="entry name" value="RADICAL_SAM"/>
    <property type="match status" value="1"/>
</dbReference>
<dbReference type="Proteomes" id="UP000199520">
    <property type="component" value="Unassembled WGS sequence"/>
</dbReference>
<sequence>MIISWNTTQVCNISCLHCYRDAGKKRPDELSTEAGKKLLDEMKRAGFKIIILSGGEPLMRPDIYELISYAKSIGLRPVLGTNGILITKEVAVKLKEAGLGAAGISLDSRDKNVHDKFRQSEGAWDKTIAAMKACREVGLPFQIHTTITTWNEKEVTDITDLAVEIGAMAHHIFFLVPTGRGKDIEDTTLKTEQYEAVLTRILEKQKEVPIELKPTCAPQFMRIAKERNIPMRFTRGCLAGTAYCVILPNGDVQACPYLPIKIGNVKETDFDVIWRDSEMFNRLRHEPLKGGCGTCGYDGICGGCRARAYYYYDGDYMAEEPWCNRGVREEKK</sequence>
<protein>
    <submittedName>
        <fullName evidence="8">Putative heme d1 biosynthesis radical SAM protein NirJ2</fullName>
    </submittedName>
</protein>
<name>A0A1I4GS82_9FIRM</name>
<keyword evidence="3" id="KW-0949">S-adenosyl-L-methionine</keyword>
<dbReference type="Pfam" id="PF13186">
    <property type="entry name" value="SPASM"/>
    <property type="match status" value="1"/>
</dbReference>
<dbReference type="SUPFAM" id="SSF102114">
    <property type="entry name" value="Radical SAM enzymes"/>
    <property type="match status" value="1"/>
</dbReference>
<keyword evidence="5" id="KW-0408">Iron</keyword>
<dbReference type="SFLD" id="SFLDG01386">
    <property type="entry name" value="main_SPASM_domain-containing"/>
    <property type="match status" value="1"/>
</dbReference>
<comment type="cofactor">
    <cofactor evidence="1">
        <name>[4Fe-4S] cluster</name>
        <dbReference type="ChEBI" id="CHEBI:49883"/>
    </cofactor>
</comment>
<accession>A0A1I4GS82</accession>
<dbReference type="InterPro" id="IPR027633">
    <property type="entry name" value="rSAM_NirJ2"/>
</dbReference>
<gene>
    <name evidence="8" type="ORF">SAMN04490355_1001165</name>
</gene>
<dbReference type="GO" id="GO:0051539">
    <property type="term" value="F:4 iron, 4 sulfur cluster binding"/>
    <property type="evidence" value="ECO:0007669"/>
    <property type="project" value="UniProtKB-KW"/>
</dbReference>
<evidence type="ECO:0000256" key="4">
    <source>
        <dbReference type="ARBA" id="ARBA00022723"/>
    </source>
</evidence>
<dbReference type="InterPro" id="IPR050377">
    <property type="entry name" value="Radical_SAM_PqqE_MftC-like"/>
</dbReference>
<dbReference type="InterPro" id="IPR017200">
    <property type="entry name" value="PqqE-like"/>
</dbReference>
<evidence type="ECO:0000259" key="7">
    <source>
        <dbReference type="PROSITE" id="PS51918"/>
    </source>
</evidence>
<dbReference type="NCBIfam" id="TIGR04055">
    <property type="entry name" value="rSAM_NirJ2"/>
    <property type="match status" value="1"/>
</dbReference>
<organism evidence="8 9">
    <name type="scientific">Pelosinus propionicus DSM 13327</name>
    <dbReference type="NCBI Taxonomy" id="1123291"/>
    <lineage>
        <taxon>Bacteria</taxon>
        <taxon>Bacillati</taxon>
        <taxon>Bacillota</taxon>
        <taxon>Negativicutes</taxon>
        <taxon>Selenomonadales</taxon>
        <taxon>Sporomusaceae</taxon>
        <taxon>Pelosinus</taxon>
    </lineage>
</organism>
<evidence type="ECO:0000313" key="8">
    <source>
        <dbReference type="EMBL" id="SFL32769.1"/>
    </source>
</evidence>